<comment type="subcellular location">
    <subcellularLocation>
        <location evidence="1">Secreted</location>
    </subcellularLocation>
</comment>
<dbReference type="GO" id="GO:0005576">
    <property type="term" value="C:extracellular region"/>
    <property type="evidence" value="ECO:0007669"/>
    <property type="project" value="UniProtKB-SubCell"/>
</dbReference>
<dbReference type="EMBL" id="LUFC02001399">
    <property type="protein sequence ID" value="KAF4475745.1"/>
    <property type="molecule type" value="Genomic_DNA"/>
</dbReference>
<accession>A0A9P5E7L7</accession>
<organism evidence="4 5">
    <name type="scientific">Fusarium agapanthi</name>
    <dbReference type="NCBI Taxonomy" id="1803897"/>
    <lineage>
        <taxon>Eukaryota</taxon>
        <taxon>Fungi</taxon>
        <taxon>Dikarya</taxon>
        <taxon>Ascomycota</taxon>
        <taxon>Pezizomycotina</taxon>
        <taxon>Sordariomycetes</taxon>
        <taxon>Hypocreomycetidae</taxon>
        <taxon>Hypocreales</taxon>
        <taxon>Nectriaceae</taxon>
        <taxon>Fusarium</taxon>
        <taxon>Fusarium fujikuroi species complex</taxon>
    </lineage>
</organism>
<gene>
    <name evidence="4" type="ORF">FAGAP_12668</name>
</gene>
<dbReference type="GO" id="GO:0005737">
    <property type="term" value="C:cytoplasm"/>
    <property type="evidence" value="ECO:0007669"/>
    <property type="project" value="InterPro"/>
</dbReference>
<dbReference type="Pfam" id="PF03534">
    <property type="entry name" value="SpvB"/>
    <property type="match status" value="1"/>
</dbReference>
<keyword evidence="2" id="KW-0964">Secreted</keyword>
<evidence type="ECO:0000313" key="5">
    <source>
        <dbReference type="Proteomes" id="UP000737391"/>
    </source>
</evidence>
<dbReference type="AlphaFoldDB" id="A0A9P5E7L7"/>
<evidence type="ECO:0000256" key="2">
    <source>
        <dbReference type="ARBA" id="ARBA00022525"/>
    </source>
</evidence>
<keyword evidence="5" id="KW-1185">Reference proteome</keyword>
<name>A0A9P5E7L7_9HYPO</name>
<dbReference type="InterPro" id="IPR003284">
    <property type="entry name" value="Sal_SpvB"/>
</dbReference>
<keyword evidence="3" id="KW-0843">Virulence</keyword>
<comment type="caution">
    <text evidence="4">The sequence shown here is derived from an EMBL/GenBank/DDBJ whole genome shotgun (WGS) entry which is preliminary data.</text>
</comment>
<proteinExistence type="predicted"/>
<reference evidence="4" key="1">
    <citation type="submission" date="2020-01" db="EMBL/GenBank/DDBJ databases">
        <title>Identification and distribution of gene clusters putatively required for synthesis of sphingolipid metabolism inhibitors in phylogenetically diverse species of the filamentous fungus Fusarium.</title>
        <authorList>
            <person name="Kim H.-S."/>
            <person name="Busman M."/>
            <person name="Brown D.W."/>
            <person name="Divon H."/>
            <person name="Uhlig S."/>
            <person name="Proctor R.H."/>
        </authorList>
    </citation>
    <scope>NUCLEOTIDE SEQUENCE</scope>
    <source>
        <strain evidence="4">NRRL 31653</strain>
    </source>
</reference>
<sequence length="442" mass="49988">MASTEQNSSFQFTLSTGNDSEYYDKTIALSQALVNVNFRDLFETTEGVARIAHSDDVAGDRIFGELDAPTHVNWPYCIKSADVVFLNGQTRTLSQWVLTVKVNLGEVSLEVQSSDDEETQRNKEYWKQGITRRCPGFIISDYRVQRIFANFSGTFILCPPFMNGKAKLRTPIISIVLWISSEAELKHRLTVPYQPWASSFPYIRNRVSTAMFVLSDVTDIYQNRYSSLSNLQLGHAWKVYHSHDSPPSQEENMTHSYNLSFLVSNDGPKIPESLGTFSIYYKVVMDRYLLPTIEGLCLATVVKIEEPERTITADVKNWDSAIPGKFRSVLYPAAFLQLAKPAVDSVLILRQGRAGFGPKLELSYNSGSGNGSFEIGWQLNSSSITRMTSKRTPMYDETDSFLLSGEDELARLGDPERNGDDFYVRSYQPRVMGDPLKIEQWN</sequence>
<evidence type="ECO:0000313" key="4">
    <source>
        <dbReference type="EMBL" id="KAF4475745.1"/>
    </source>
</evidence>
<dbReference type="OrthoDB" id="5429442at2759"/>
<evidence type="ECO:0000256" key="1">
    <source>
        <dbReference type="ARBA" id="ARBA00004613"/>
    </source>
</evidence>
<protein>
    <submittedName>
        <fullName evidence="4">Domain containing protein</fullName>
    </submittedName>
</protein>
<dbReference type="Proteomes" id="UP000737391">
    <property type="component" value="Unassembled WGS sequence"/>
</dbReference>
<evidence type="ECO:0000256" key="3">
    <source>
        <dbReference type="ARBA" id="ARBA00023026"/>
    </source>
</evidence>